<sequence length="281" mass="28405">MALPDPIATDGPNLESSKSAIHWASILGGAAAAASISAILLPLGSALGFASTSAYNPGESLVTFTAGMAIWLVVMQWASSGVGGYIAGRLRVKWADTHSDEVFFRDTAHGFLAWAVATLFTFAFAACVAMGAVNAGVQAGATVASGAAAGAAGNADDLGYYADSLYRTTTPTTAATAADVSAETTRILANGAKTGVIPPADRAYLAAQVAARTGLSQSEAEARVNNTLAQIDSAKAKATQAAEEARKAMIAFHTALCISLLVGAFIASVAAALGGRLRDNY</sequence>
<dbReference type="OrthoDB" id="7032238at2"/>
<dbReference type="STRING" id="260084.SAMN02927928_2262"/>
<accession>A0A1G4RY94</accession>
<gene>
    <name evidence="3" type="ORF">SAMN02927928_2262</name>
</gene>
<dbReference type="Proteomes" id="UP000199150">
    <property type="component" value="Unassembled WGS sequence"/>
</dbReference>
<feature type="transmembrane region" description="Helical" evidence="2">
    <location>
        <begin position="61"/>
        <end position="79"/>
    </location>
</feature>
<reference evidence="4" key="1">
    <citation type="submission" date="2016-10" db="EMBL/GenBank/DDBJ databases">
        <authorList>
            <person name="Varghese N."/>
            <person name="Submissions S."/>
        </authorList>
    </citation>
    <scope>NUCLEOTIDE SEQUENCE [LARGE SCALE GENOMIC DNA]</scope>
    <source>
        <strain evidence="4">CGMCC 1.3431</strain>
    </source>
</reference>
<keyword evidence="2" id="KW-0472">Membrane</keyword>
<evidence type="ECO:0000256" key="1">
    <source>
        <dbReference type="SAM" id="Coils"/>
    </source>
</evidence>
<keyword evidence="2" id="KW-1133">Transmembrane helix</keyword>
<evidence type="ECO:0000313" key="3">
    <source>
        <dbReference type="EMBL" id="SCW61864.1"/>
    </source>
</evidence>
<feature type="transmembrane region" description="Helical" evidence="2">
    <location>
        <begin position="250"/>
        <end position="273"/>
    </location>
</feature>
<protein>
    <recommendedName>
        <fullName evidence="5">Transmembrane protein</fullName>
    </recommendedName>
</protein>
<feature type="coiled-coil region" evidence="1">
    <location>
        <begin position="217"/>
        <end position="248"/>
    </location>
</feature>
<feature type="transmembrane region" description="Helical" evidence="2">
    <location>
        <begin position="20"/>
        <end position="49"/>
    </location>
</feature>
<proteinExistence type="predicted"/>
<dbReference type="RefSeq" id="WP_090647811.1">
    <property type="nucleotide sequence ID" value="NZ_CBCRYE010000001.1"/>
</dbReference>
<feature type="transmembrane region" description="Helical" evidence="2">
    <location>
        <begin position="111"/>
        <end position="133"/>
    </location>
</feature>
<keyword evidence="4" id="KW-1185">Reference proteome</keyword>
<dbReference type="EMBL" id="FMTS01000003">
    <property type="protein sequence ID" value="SCW61864.1"/>
    <property type="molecule type" value="Genomic_DNA"/>
</dbReference>
<name>A0A1G4RY94_9CAUL</name>
<dbReference type="AlphaFoldDB" id="A0A1G4RY94"/>
<evidence type="ECO:0000256" key="2">
    <source>
        <dbReference type="SAM" id="Phobius"/>
    </source>
</evidence>
<evidence type="ECO:0008006" key="5">
    <source>
        <dbReference type="Google" id="ProtNLM"/>
    </source>
</evidence>
<organism evidence="3 4">
    <name type="scientific">Asticcacaulis taihuensis</name>
    <dbReference type="NCBI Taxonomy" id="260084"/>
    <lineage>
        <taxon>Bacteria</taxon>
        <taxon>Pseudomonadati</taxon>
        <taxon>Pseudomonadota</taxon>
        <taxon>Alphaproteobacteria</taxon>
        <taxon>Caulobacterales</taxon>
        <taxon>Caulobacteraceae</taxon>
        <taxon>Asticcacaulis</taxon>
    </lineage>
</organism>
<evidence type="ECO:0000313" key="4">
    <source>
        <dbReference type="Proteomes" id="UP000199150"/>
    </source>
</evidence>
<keyword evidence="2" id="KW-0812">Transmembrane</keyword>
<keyword evidence="1" id="KW-0175">Coiled coil</keyword>